<proteinExistence type="predicted"/>
<sequence length="37" mass="4367">MLFTFWILHNESNSFSVKSIIGFMRYGEVIVVLKEKC</sequence>
<name>A0AAD4AHQ2_9GAMM</name>
<reference evidence="1" key="1">
    <citation type="journal article" date="2012" name="J. Bacteriol.">
        <title>Genome sequences of type strains of seven species of the marine bacterium Pseudoalteromonas.</title>
        <authorList>
            <person name="Xie B.B."/>
            <person name="Shu Y.L."/>
            <person name="Qin Q.L."/>
            <person name="Rong J.C."/>
            <person name="Zhang X.Y."/>
            <person name="Chen X.L."/>
            <person name="Shi M."/>
            <person name="He H.L."/>
            <person name="Zhou B.C."/>
            <person name="Zhang Y.Z."/>
        </authorList>
    </citation>
    <scope>NUCLEOTIDE SEQUENCE</scope>
    <source>
        <strain evidence="1">DSM 8771</strain>
    </source>
</reference>
<evidence type="ECO:0000313" key="2">
    <source>
        <dbReference type="Proteomes" id="UP000016487"/>
    </source>
</evidence>
<reference evidence="1" key="2">
    <citation type="submission" date="2015-03" db="EMBL/GenBank/DDBJ databases">
        <title>Genome sequence of Pseudoalteromonas citrea.</title>
        <authorList>
            <person name="Xie B.-B."/>
            <person name="Rong J.-C."/>
            <person name="Qin Q.-L."/>
            <person name="Zhang Y.-Z."/>
        </authorList>
    </citation>
    <scope>NUCLEOTIDE SEQUENCE</scope>
    <source>
        <strain evidence="1">DSM 8771</strain>
    </source>
</reference>
<organism evidence="1 2">
    <name type="scientific">Pseudoalteromonas citrea</name>
    <dbReference type="NCBI Taxonomy" id="43655"/>
    <lineage>
        <taxon>Bacteria</taxon>
        <taxon>Pseudomonadati</taxon>
        <taxon>Pseudomonadota</taxon>
        <taxon>Gammaproteobacteria</taxon>
        <taxon>Alteromonadales</taxon>
        <taxon>Pseudoalteromonadaceae</taxon>
        <taxon>Pseudoalteromonas</taxon>
    </lineage>
</organism>
<evidence type="ECO:0000313" key="1">
    <source>
        <dbReference type="EMBL" id="KAF7769851.1"/>
    </source>
</evidence>
<dbReference type="EMBL" id="AHBZ03000021">
    <property type="protein sequence ID" value="KAF7769851.1"/>
    <property type="molecule type" value="Genomic_DNA"/>
</dbReference>
<dbReference type="AlphaFoldDB" id="A0AAD4AHQ2"/>
<protein>
    <submittedName>
        <fullName evidence="1">Uncharacterized protein</fullName>
    </submittedName>
</protein>
<accession>A0AAD4AHQ2</accession>
<comment type="caution">
    <text evidence="1">The sequence shown here is derived from an EMBL/GenBank/DDBJ whole genome shotgun (WGS) entry which is preliminary data.</text>
</comment>
<gene>
    <name evidence="1" type="ORF">PCIT_a2761</name>
</gene>
<dbReference type="Proteomes" id="UP000016487">
    <property type="component" value="Unassembled WGS sequence"/>
</dbReference>